<evidence type="ECO:0000313" key="4">
    <source>
        <dbReference type="Proteomes" id="UP000243904"/>
    </source>
</evidence>
<dbReference type="InterPro" id="IPR036111">
    <property type="entry name" value="Mal/L-sulfo/L-lacto_DH-like_sf"/>
</dbReference>
<dbReference type="Gene3D" id="3.30.1370.60">
    <property type="entry name" value="Hypothetical oxidoreductase yiak, domain 2"/>
    <property type="match status" value="1"/>
</dbReference>
<organism evidence="3 4">
    <name type="scientific">Bradyrhizobium canariense</name>
    <dbReference type="NCBI Taxonomy" id="255045"/>
    <lineage>
        <taxon>Bacteria</taxon>
        <taxon>Pseudomonadati</taxon>
        <taxon>Pseudomonadota</taxon>
        <taxon>Alphaproteobacteria</taxon>
        <taxon>Hyphomicrobiales</taxon>
        <taxon>Nitrobacteraceae</taxon>
        <taxon>Bradyrhizobium</taxon>
    </lineage>
</organism>
<dbReference type="InterPro" id="IPR003767">
    <property type="entry name" value="Malate/L-lactate_DH-like"/>
</dbReference>
<dbReference type="InterPro" id="IPR043144">
    <property type="entry name" value="Mal/L-sulf/L-lact_DH-like_ah"/>
</dbReference>
<evidence type="ECO:0000256" key="1">
    <source>
        <dbReference type="ARBA" id="ARBA00006056"/>
    </source>
</evidence>
<dbReference type="Pfam" id="PF02615">
    <property type="entry name" value="Ldh_2"/>
    <property type="match status" value="1"/>
</dbReference>
<keyword evidence="4" id="KW-1185">Reference proteome</keyword>
<dbReference type="InterPro" id="IPR043143">
    <property type="entry name" value="Mal/L-sulf/L-lact_DH-like_NADP"/>
</dbReference>
<dbReference type="AlphaFoldDB" id="A0A1H1WCS2"/>
<comment type="similarity">
    <text evidence="1">Belongs to the LDH2/MDH2 oxidoreductase family.</text>
</comment>
<sequence>MPIIQADRLTRIGAALLKAAGASEEEANAVATGCVNANLAGHDSHGIIAIPTYIDRIKVGHIVPGAKWTIVQESPTTTVIDGHWGFGFHVNAKAMALTIEKAKTANVAACTVFRQSHVGRLAAYPMMAMREGMIGLATADSGRSPKHVAPFGGREARLGTNPISIAVPSDLEAPFYLDMATSAVAAGKIALAATRGEAIPTGWIVDAEGRQTTDPKQFRKGGALLPLGGTEGYKGSGLAAMVEVLCGLLTGLGFGVEPTGRHNDGCFMAVFNVAAFRPLKDFKKEVAEFARYLKSTPPSEGSNGVFYPGEVEYIRERKRKVEGIEIEDATWDKLRALASEYKLATELGLA</sequence>
<dbReference type="PANTHER" id="PTHR11091:SF0">
    <property type="entry name" value="MALATE DEHYDROGENASE"/>
    <property type="match status" value="1"/>
</dbReference>
<dbReference type="GO" id="GO:0016491">
    <property type="term" value="F:oxidoreductase activity"/>
    <property type="evidence" value="ECO:0007669"/>
    <property type="project" value="UniProtKB-KW"/>
</dbReference>
<proteinExistence type="inferred from homology"/>
<keyword evidence="2" id="KW-0560">Oxidoreductase</keyword>
<dbReference type="SUPFAM" id="SSF89733">
    <property type="entry name" value="L-sulfolactate dehydrogenase-like"/>
    <property type="match status" value="1"/>
</dbReference>
<dbReference type="Proteomes" id="UP000243904">
    <property type="component" value="Chromosome I"/>
</dbReference>
<evidence type="ECO:0000313" key="3">
    <source>
        <dbReference type="EMBL" id="SDS94470.1"/>
    </source>
</evidence>
<dbReference type="EMBL" id="LT629750">
    <property type="protein sequence ID" value="SDS94470.1"/>
    <property type="molecule type" value="Genomic_DNA"/>
</dbReference>
<dbReference type="PANTHER" id="PTHR11091">
    <property type="entry name" value="OXIDOREDUCTASE-RELATED"/>
    <property type="match status" value="1"/>
</dbReference>
<evidence type="ECO:0000256" key="2">
    <source>
        <dbReference type="ARBA" id="ARBA00023002"/>
    </source>
</evidence>
<accession>A0A1H1WCS2</accession>
<protein>
    <submittedName>
        <fullName evidence="3">Uncharacterized oxidoreductase</fullName>
    </submittedName>
</protein>
<name>A0A1H1WCS2_9BRAD</name>
<gene>
    <name evidence="3" type="ORF">SAMN05444158_3777</name>
</gene>
<reference evidence="4" key="1">
    <citation type="submission" date="2016-10" db="EMBL/GenBank/DDBJ databases">
        <authorList>
            <person name="Varghese N."/>
            <person name="Submissions S."/>
        </authorList>
    </citation>
    <scope>NUCLEOTIDE SEQUENCE [LARGE SCALE GENOMIC DNA]</scope>
    <source>
        <strain evidence="4">GAS369</strain>
    </source>
</reference>
<dbReference type="Gene3D" id="1.10.1530.10">
    <property type="match status" value="1"/>
</dbReference>
<dbReference type="RefSeq" id="WP_146688343.1">
    <property type="nucleotide sequence ID" value="NZ_LT629750.1"/>
</dbReference>